<evidence type="ECO:0000256" key="1">
    <source>
        <dbReference type="SAM" id="MobiDB-lite"/>
    </source>
</evidence>
<comment type="caution">
    <text evidence="2">The sequence shown here is derived from an EMBL/GenBank/DDBJ whole genome shotgun (WGS) entry which is preliminary data.</text>
</comment>
<feature type="compositionally biased region" description="Polar residues" evidence="1">
    <location>
        <begin position="41"/>
        <end position="148"/>
    </location>
</feature>
<evidence type="ECO:0000313" key="2">
    <source>
        <dbReference type="EMBL" id="KAA6394038.1"/>
    </source>
</evidence>
<sequence length="525" mass="58484">MLRPSGPPHIKDIVDKDPKAEMNKIQSKVKQQSSASKTKILGSQPNPKSKAKSNQTPTSSATAPNPKSKSNQTPTSSATAPNPKSKSNHTPTSSATAPNPKSKSNQTPTSSATAPNPKSKSNQTPTSSETAPKSKSDSTQIQPSSNNSTKEDESKYNKYDSLSLIVINSDNQENIIAEGVLEDINGYIQKYLEDDEFDSTIASQSLKFLFNALVFGSQQTQQQIQNTISTETLDQLKVKNNNENASMISSYFEDPEGVKELMEIQQMVSSRRNESNVELIKGGILKKLGDQMSKSVNKEGGEGLFKIVGEIFGQLDIVQSGAVQVVKEESDFLNQYVDLREKILDILGTIIKPATDNLQEGQQHPYLKPLTDDGTIKQLSKIIDNDDYQDHFCKIAEIFAQLFKAAPLPAEIKEKVVCKVEYNFKYDELCLLAECNEKSSYQNGHLDLIYYLLKFGTKEGLKDFAQVIQKKMEKLTDKYFDDVKKEERWGFNQNEAENKRQQINELIKKILGSSSDDKKVAQKKK</sequence>
<name>A0A5J4WGT6_9EUKA</name>
<accession>A0A5J4WGT6</accession>
<feature type="compositionally biased region" description="Low complexity" evidence="1">
    <location>
        <begin position="24"/>
        <end position="39"/>
    </location>
</feature>
<dbReference type="AlphaFoldDB" id="A0A5J4WGT6"/>
<dbReference type="EMBL" id="SNRW01002065">
    <property type="protein sequence ID" value="KAA6394038.1"/>
    <property type="molecule type" value="Genomic_DNA"/>
</dbReference>
<proteinExistence type="predicted"/>
<feature type="region of interest" description="Disordered" evidence="1">
    <location>
        <begin position="1"/>
        <end position="156"/>
    </location>
</feature>
<evidence type="ECO:0000313" key="3">
    <source>
        <dbReference type="Proteomes" id="UP000324800"/>
    </source>
</evidence>
<dbReference type="InterPro" id="IPR016024">
    <property type="entry name" value="ARM-type_fold"/>
</dbReference>
<dbReference type="SUPFAM" id="SSF48371">
    <property type="entry name" value="ARM repeat"/>
    <property type="match status" value="1"/>
</dbReference>
<protein>
    <submittedName>
        <fullName evidence="2">Uncharacterized protein</fullName>
    </submittedName>
</protein>
<reference evidence="2 3" key="1">
    <citation type="submission" date="2019-03" db="EMBL/GenBank/DDBJ databases">
        <title>Single cell metagenomics reveals metabolic interactions within the superorganism composed of flagellate Streblomastix strix and complex community of Bacteroidetes bacteria on its surface.</title>
        <authorList>
            <person name="Treitli S.C."/>
            <person name="Kolisko M."/>
            <person name="Husnik F."/>
            <person name="Keeling P."/>
            <person name="Hampl V."/>
        </authorList>
    </citation>
    <scope>NUCLEOTIDE SEQUENCE [LARGE SCALE GENOMIC DNA]</scope>
    <source>
        <strain evidence="2">ST1C</strain>
    </source>
</reference>
<gene>
    <name evidence="2" type="ORF">EZS28_010436</name>
</gene>
<feature type="compositionally biased region" description="Basic and acidic residues" evidence="1">
    <location>
        <begin position="9"/>
        <end position="22"/>
    </location>
</feature>
<organism evidence="2 3">
    <name type="scientific">Streblomastix strix</name>
    <dbReference type="NCBI Taxonomy" id="222440"/>
    <lineage>
        <taxon>Eukaryota</taxon>
        <taxon>Metamonada</taxon>
        <taxon>Preaxostyla</taxon>
        <taxon>Oxymonadida</taxon>
        <taxon>Streblomastigidae</taxon>
        <taxon>Streblomastix</taxon>
    </lineage>
</organism>
<dbReference type="Proteomes" id="UP000324800">
    <property type="component" value="Unassembled WGS sequence"/>
</dbReference>